<evidence type="ECO:0000313" key="5">
    <source>
        <dbReference type="Proteomes" id="UP000095349"/>
    </source>
</evidence>
<dbReference type="GO" id="GO:0016747">
    <property type="term" value="F:acyltransferase activity, transferring groups other than amino-acyl groups"/>
    <property type="evidence" value="ECO:0007669"/>
    <property type="project" value="InterPro"/>
</dbReference>
<evidence type="ECO:0000313" key="4">
    <source>
        <dbReference type="EMBL" id="AOT58879.1"/>
    </source>
</evidence>
<evidence type="ECO:0000256" key="1">
    <source>
        <dbReference type="SAM" id="MobiDB-lite"/>
    </source>
</evidence>
<feature type="transmembrane region" description="Helical" evidence="2">
    <location>
        <begin position="230"/>
        <end position="256"/>
    </location>
</feature>
<dbReference type="PATRIC" id="fig|285473.5.peg.1764"/>
<dbReference type="InterPro" id="IPR052734">
    <property type="entry name" value="Nod_factor_acetyltransferase"/>
</dbReference>
<feature type="transmembrane region" description="Helical" evidence="2">
    <location>
        <begin position="301"/>
        <end position="319"/>
    </location>
</feature>
<feature type="transmembrane region" description="Helical" evidence="2">
    <location>
        <begin position="45"/>
        <end position="66"/>
    </location>
</feature>
<dbReference type="PANTHER" id="PTHR37312:SF1">
    <property type="entry name" value="MEMBRANE-BOUND ACYLTRANSFERASE YKRP-RELATED"/>
    <property type="match status" value="1"/>
</dbReference>
<keyword evidence="2" id="KW-1133">Transmembrane helix</keyword>
<dbReference type="GeneID" id="33066025"/>
<accession>A0A1D8G097</accession>
<gene>
    <name evidence="4" type="ORF">A4G23_01702</name>
</gene>
<dbReference type="STRING" id="285473.A4G23_01702"/>
<dbReference type="RefSeq" id="WP_079140062.1">
    <property type="nucleotide sequence ID" value="NZ_CP017316.1"/>
</dbReference>
<feature type="transmembrane region" description="Helical" evidence="2">
    <location>
        <begin position="78"/>
        <end position="96"/>
    </location>
</feature>
<keyword evidence="2" id="KW-0812">Transmembrane</keyword>
<feature type="transmembrane region" description="Helical" evidence="2">
    <location>
        <begin position="15"/>
        <end position="33"/>
    </location>
</feature>
<name>A0A1D8G097_9ACTN</name>
<feature type="transmembrane region" description="Helical" evidence="2">
    <location>
        <begin position="116"/>
        <end position="134"/>
    </location>
</feature>
<dbReference type="PANTHER" id="PTHR37312">
    <property type="entry name" value="MEMBRANE-BOUND ACYLTRANSFERASE YKRP-RELATED"/>
    <property type="match status" value="1"/>
</dbReference>
<feature type="transmembrane region" description="Helical" evidence="2">
    <location>
        <begin position="263"/>
        <end position="281"/>
    </location>
</feature>
<dbReference type="Proteomes" id="UP000095349">
    <property type="component" value="Chromosome"/>
</dbReference>
<feature type="region of interest" description="Disordered" evidence="1">
    <location>
        <begin position="393"/>
        <end position="412"/>
    </location>
</feature>
<feature type="region of interest" description="Disordered" evidence="1">
    <location>
        <begin position="366"/>
        <end position="387"/>
    </location>
</feature>
<feature type="transmembrane region" description="Helical" evidence="2">
    <location>
        <begin position="191"/>
        <end position="210"/>
    </location>
</feature>
<dbReference type="AlphaFoldDB" id="A0A1D8G097"/>
<feature type="domain" description="Acyltransferase 3" evidence="3">
    <location>
        <begin position="14"/>
        <end position="315"/>
    </location>
</feature>
<dbReference type="EMBL" id="CP017316">
    <property type="protein sequence ID" value="AOT58879.1"/>
    <property type="molecule type" value="Genomic_DNA"/>
</dbReference>
<dbReference type="Pfam" id="PF01757">
    <property type="entry name" value="Acyl_transf_3"/>
    <property type="match status" value="1"/>
</dbReference>
<evidence type="ECO:0000259" key="3">
    <source>
        <dbReference type="Pfam" id="PF01757"/>
    </source>
</evidence>
<keyword evidence="5" id="KW-1185">Reference proteome</keyword>
<protein>
    <submittedName>
        <fullName evidence="4">Glucans biosynthesis protein</fullName>
    </submittedName>
</protein>
<dbReference type="InterPro" id="IPR002656">
    <property type="entry name" value="Acyl_transf_3_dom"/>
</dbReference>
<keyword evidence="2" id="KW-0472">Membrane</keyword>
<organism evidence="4 5">
    <name type="scientific">Streptomyces rubrolavendulae</name>
    <dbReference type="NCBI Taxonomy" id="285473"/>
    <lineage>
        <taxon>Bacteria</taxon>
        <taxon>Bacillati</taxon>
        <taxon>Actinomycetota</taxon>
        <taxon>Actinomycetes</taxon>
        <taxon>Kitasatosporales</taxon>
        <taxon>Streptomycetaceae</taxon>
        <taxon>Streptomyces</taxon>
    </lineage>
</organism>
<reference evidence="4 5" key="1">
    <citation type="submission" date="2016-09" db="EMBL/GenBank/DDBJ databases">
        <title>Streptomyces rubrolavendulae MJM4426 Genome sequencing and assembly.</title>
        <authorList>
            <person name="Kim J.-G."/>
        </authorList>
    </citation>
    <scope>NUCLEOTIDE SEQUENCE [LARGE SCALE GENOMIC DNA]</scope>
    <source>
        <strain evidence="4 5">MJM4426</strain>
    </source>
</reference>
<sequence length="412" mass="43330">MFQPLREKQSQRDPFFDNAKYLAIVLVAVGHAWEPVMEGSRATRALYMVVYAFHMPAFVMVSGYFSRTFAARPDQLRRLVGGVLVPYLVFETAYTLYRRWAQDAPQQAFSLTDPFYLTWFLLALFVWRLSAPLWRALRHPVPIAAAVAALASLTPRIAADLDLQRVLQFLPFFVLGLSLREEHFRLLRRRAARVAAVPVAVAAVAGAYAVAPHLRMGWFYRNTSAQELGYAWWAGPLATVALGAVALALTAAFLAWVPSRRTWFTVLGAGSLCGYLLHGFPVKALQYGELVDAHPVLATPVGRAGLTVAAAVAVTLMCAPPVRRALRWVTEPRLEWAFRRGAEGPGAGGSGGSGAGPGVVAAGGGGGAAGGARPAGGGAAGRGAVGGEAAGRGAVGGGAVGGVGAGGAVSRG</sequence>
<evidence type="ECO:0000256" key="2">
    <source>
        <dbReference type="SAM" id="Phobius"/>
    </source>
</evidence>
<dbReference type="KEGG" id="srn:A4G23_01702"/>
<proteinExistence type="predicted"/>